<evidence type="ECO:0000256" key="2">
    <source>
        <dbReference type="SAM" id="SignalP"/>
    </source>
</evidence>
<keyword evidence="2" id="KW-0732">Signal</keyword>
<dbReference type="InterPro" id="IPR049492">
    <property type="entry name" value="BD-FAE-like_dom"/>
</dbReference>
<feature type="domain" description="BD-FAE-like" evidence="3">
    <location>
        <begin position="48"/>
        <end position="152"/>
    </location>
</feature>
<reference evidence="4 5" key="1">
    <citation type="submission" date="2019-04" db="EMBL/GenBank/DDBJ databases">
        <title>Draft genome sequence of Youngimonas vesicularis.</title>
        <authorList>
            <person name="Hameed A."/>
        </authorList>
    </citation>
    <scope>NUCLEOTIDE SEQUENCE [LARGE SCALE GENOMIC DNA]</scope>
    <source>
        <strain evidence="4 5">CC-AMW-E</strain>
    </source>
</reference>
<dbReference type="PANTHER" id="PTHR48081">
    <property type="entry name" value="AB HYDROLASE SUPERFAMILY PROTEIN C4A8.06C"/>
    <property type="match status" value="1"/>
</dbReference>
<evidence type="ECO:0000256" key="1">
    <source>
        <dbReference type="ARBA" id="ARBA00022801"/>
    </source>
</evidence>
<dbReference type="AlphaFoldDB" id="A0A4V3UYX7"/>
<accession>A0A4V3UYX7</accession>
<feature type="chain" id="PRO_5020949256" evidence="2">
    <location>
        <begin position="32"/>
        <end position="286"/>
    </location>
</feature>
<gene>
    <name evidence="4" type="ORF">E7681_11960</name>
</gene>
<sequence>MSARRAAKSLYCRLLALVLAALTLCAAPLAAQPDLADLPYGPDPKQQLDVYLPQTTANAPVIVLVHGGGWRFGDKANDPVWRNKAAHWTALGAIVVSVNYRLLPEANPLEQAQDVARALAYVQDHAVEWGGSAQRVALVGHSAGAHLVALISADPGLAQAMGARGWLASVALDTAMLDPLTIMSTAPSPLYMQAFGDDPAFWTQVSPLARLQPSAPPMLLVCSTQRVNPCPQARTFATSLTALGGVARVLPIDLSHRAINEAIGLHPAYTAELDAFLRDTGLWGPS</sequence>
<dbReference type="EMBL" id="SSMD01000005">
    <property type="protein sequence ID" value="THD73404.1"/>
    <property type="molecule type" value="Genomic_DNA"/>
</dbReference>
<keyword evidence="1 4" id="KW-0378">Hydrolase</keyword>
<dbReference type="Proteomes" id="UP000306113">
    <property type="component" value="Unassembled WGS sequence"/>
</dbReference>
<name>A0A4V3UYX7_9RHOB</name>
<proteinExistence type="predicted"/>
<keyword evidence="5" id="KW-1185">Reference proteome</keyword>
<evidence type="ECO:0000259" key="3">
    <source>
        <dbReference type="Pfam" id="PF20434"/>
    </source>
</evidence>
<dbReference type="PANTHER" id="PTHR48081:SF33">
    <property type="entry name" value="KYNURENINE FORMAMIDASE"/>
    <property type="match status" value="1"/>
</dbReference>
<dbReference type="OrthoDB" id="9771666at2"/>
<evidence type="ECO:0000313" key="4">
    <source>
        <dbReference type="EMBL" id="THD73404.1"/>
    </source>
</evidence>
<comment type="caution">
    <text evidence="4">The sequence shown here is derived from an EMBL/GenBank/DDBJ whole genome shotgun (WGS) entry which is preliminary data.</text>
</comment>
<dbReference type="InterPro" id="IPR029058">
    <property type="entry name" value="AB_hydrolase_fold"/>
</dbReference>
<organism evidence="4 5">
    <name type="scientific">Thalassobius vesicularis</name>
    <dbReference type="NCBI Taxonomy" id="1294297"/>
    <lineage>
        <taxon>Bacteria</taxon>
        <taxon>Pseudomonadati</taxon>
        <taxon>Pseudomonadota</taxon>
        <taxon>Alphaproteobacteria</taxon>
        <taxon>Rhodobacterales</taxon>
        <taxon>Roseobacteraceae</taxon>
        <taxon>Thalassovita</taxon>
    </lineage>
</organism>
<evidence type="ECO:0000313" key="5">
    <source>
        <dbReference type="Proteomes" id="UP000306113"/>
    </source>
</evidence>
<dbReference type="InterPro" id="IPR050300">
    <property type="entry name" value="GDXG_lipolytic_enzyme"/>
</dbReference>
<feature type="signal peptide" evidence="2">
    <location>
        <begin position="1"/>
        <end position="31"/>
    </location>
</feature>
<dbReference type="GO" id="GO:0016787">
    <property type="term" value="F:hydrolase activity"/>
    <property type="evidence" value="ECO:0007669"/>
    <property type="project" value="UniProtKB-KW"/>
</dbReference>
<dbReference type="RefSeq" id="WP_136339534.1">
    <property type="nucleotide sequence ID" value="NZ_SSMD01000005.1"/>
</dbReference>
<dbReference type="Pfam" id="PF20434">
    <property type="entry name" value="BD-FAE"/>
    <property type="match status" value="1"/>
</dbReference>
<protein>
    <submittedName>
        <fullName evidence="4">Alpha/beta hydrolase</fullName>
    </submittedName>
</protein>
<dbReference type="SUPFAM" id="SSF53474">
    <property type="entry name" value="alpha/beta-Hydrolases"/>
    <property type="match status" value="1"/>
</dbReference>
<dbReference type="Gene3D" id="3.40.50.1820">
    <property type="entry name" value="alpha/beta hydrolase"/>
    <property type="match status" value="1"/>
</dbReference>